<evidence type="ECO:0000313" key="6">
    <source>
        <dbReference type="EMBL" id="AAG19982.1"/>
    </source>
</evidence>
<feature type="region of interest" description="Disordered" evidence="4">
    <location>
        <begin position="510"/>
        <end position="536"/>
    </location>
</feature>
<accession>Q9HP88</accession>
<dbReference type="KEGG" id="hal:VNG_1755G"/>
<keyword evidence="3" id="KW-0560">Oxidoreductase</keyword>
<dbReference type="PIR" id="B84327">
    <property type="entry name" value="B84327"/>
</dbReference>
<dbReference type="GO" id="GO:0016117">
    <property type="term" value="P:carotenoid biosynthetic process"/>
    <property type="evidence" value="ECO:0007669"/>
    <property type="project" value="UniProtKB-KW"/>
</dbReference>
<dbReference type="PANTHER" id="PTHR43734:SF1">
    <property type="entry name" value="PHYTOENE DESATURASE"/>
    <property type="match status" value="1"/>
</dbReference>
<dbReference type="AlphaFoldDB" id="Q9HP88"/>
<dbReference type="EMBL" id="AE004437">
    <property type="protein sequence ID" value="AAG19982.1"/>
    <property type="molecule type" value="Genomic_DNA"/>
</dbReference>
<dbReference type="PaxDb" id="64091-VNG_1755G"/>
<dbReference type="Pfam" id="PF01593">
    <property type="entry name" value="Amino_oxidase"/>
    <property type="match status" value="1"/>
</dbReference>
<evidence type="ECO:0000256" key="3">
    <source>
        <dbReference type="ARBA" id="ARBA00023002"/>
    </source>
</evidence>
<comment type="pathway">
    <text evidence="1">Carotenoid biosynthesis.</text>
</comment>
<evidence type="ECO:0000259" key="5">
    <source>
        <dbReference type="Pfam" id="PF01593"/>
    </source>
</evidence>
<dbReference type="NCBIfam" id="TIGR02734">
    <property type="entry name" value="crtI_fam"/>
    <property type="match status" value="1"/>
</dbReference>
<sequence>MPHQSQPGFLLPAIQHHSMQGSLPGERDVTVVGGGFGGLAAAAYLARAGASVTLLEQHDTVGGRAGVLERDGFRFDTGPSWYLMPDVFERFFDHFDHDPHDFYELTRLDPQYRVFWTDGDSATIEPNRRNAHELFESYEEGAGDALATYLDRAATNYDLAMNRVVYPDRTAFRDYASTDMLPLASRLRLFGNMDDYVSRFFDHPKLRQLLEYTLVFLGGAPHNTPALYSIMSHVDLNGNVFYPEGGIAGVVDALAELAVEQGATIETGVGVNAISGRRGEFTLATDDGTRTTDLVVNNANPAYAERELLDTGGRDHAPDYWDDQTYAPSALMFYLGVEGDVEPLAHHSLVLPPDWDGHFAQLFDDPGWPDDPAFYLSVASKTDDTVAPDGHEAVVILLPIAPGLDDTPEIRAQYRDRLLGTLAAQTGVDLRDRIVVEESACVSEFSEQFGDPGGTALGLAHTLFQTGPLRPGKRDGPDGHYYVGAYTNPGIGMPMCLISGEHVTKAVIDDDPAASGSTDPLAVPGEFNFDTPTTAD</sequence>
<proteinExistence type="predicted"/>
<dbReference type="PATRIC" id="fig|64091.14.peg.1337"/>
<evidence type="ECO:0000313" key="7">
    <source>
        <dbReference type="Proteomes" id="UP000000554"/>
    </source>
</evidence>
<keyword evidence="2" id="KW-0125">Carotenoid biosynthesis</keyword>
<gene>
    <name evidence="6" type="primary">crtI2</name>
    <name evidence="6" type="ordered locus">VNG_1755G</name>
</gene>
<dbReference type="SUPFAM" id="SSF51905">
    <property type="entry name" value="FAD/NAD(P)-binding domain"/>
    <property type="match status" value="1"/>
</dbReference>
<dbReference type="Proteomes" id="UP000000554">
    <property type="component" value="Chromosome"/>
</dbReference>
<evidence type="ECO:0000256" key="2">
    <source>
        <dbReference type="ARBA" id="ARBA00022746"/>
    </source>
</evidence>
<evidence type="ECO:0000256" key="1">
    <source>
        <dbReference type="ARBA" id="ARBA00004829"/>
    </source>
</evidence>
<reference evidence="6 7" key="1">
    <citation type="journal article" date="2000" name="Proc. Natl. Acad. Sci. U.S.A.">
        <title>Genome sequence of Halobacterium species NRC-1.</title>
        <authorList>
            <person name="Ng W.V."/>
            <person name="Kennedy S.P."/>
            <person name="Mahairas G.G."/>
            <person name="Berquist B."/>
            <person name="Pan M."/>
            <person name="Shukla H.D."/>
            <person name="Lasky S.R."/>
            <person name="Baliga N.S."/>
            <person name="Thorsson V."/>
            <person name="Sbrogna J."/>
            <person name="Swartzell S."/>
            <person name="Weir D."/>
            <person name="Hall J."/>
            <person name="Dahl T.A."/>
            <person name="Welti R."/>
            <person name="Goo Y.A."/>
            <person name="Leithauser B."/>
            <person name="Keller K."/>
            <person name="Cruz R."/>
            <person name="Danson M.J."/>
            <person name="Hough D.W."/>
            <person name="Maddocks D.G."/>
            <person name="Jablonski P.E."/>
            <person name="Krebs M.P."/>
            <person name="Angevine C.M."/>
            <person name="Dale H."/>
            <person name="Isenbarger T.A."/>
            <person name="Peck R.F."/>
            <person name="Pohlschroder M."/>
            <person name="Spudich J.L."/>
            <person name="Jung K.W."/>
            <person name="Alam M."/>
            <person name="Freitas T."/>
            <person name="Hou S."/>
            <person name="Daniels C.J."/>
            <person name="Dennis P.P."/>
            <person name="Omer A.D."/>
            <person name="Ebhardt H."/>
            <person name="Lowe T.M."/>
            <person name="Liang P."/>
            <person name="Riley M."/>
            <person name="Hood L."/>
            <person name="DasSarma S."/>
        </authorList>
    </citation>
    <scope>NUCLEOTIDE SEQUENCE [LARGE SCALE GENOMIC DNA]</scope>
    <source>
        <strain evidence="7">ATCC 700922 / JCM 11081 / NRC-1</strain>
    </source>
</reference>
<dbReference type="SMR" id="Q9HP88"/>
<organism evidence="6 7">
    <name type="scientific">Halobacterium salinarum (strain ATCC 700922 / JCM 11081 / NRC-1)</name>
    <name type="common">Halobacterium halobium</name>
    <dbReference type="NCBI Taxonomy" id="64091"/>
    <lineage>
        <taxon>Archaea</taxon>
        <taxon>Methanobacteriati</taxon>
        <taxon>Methanobacteriota</taxon>
        <taxon>Stenosarchaea group</taxon>
        <taxon>Halobacteria</taxon>
        <taxon>Halobacteriales</taxon>
        <taxon>Halobacteriaceae</taxon>
        <taxon>Halobacterium</taxon>
        <taxon>Halobacterium salinarum NRC-34001</taxon>
    </lineage>
</organism>
<feature type="domain" description="Amine oxidase" evidence="5">
    <location>
        <begin position="37"/>
        <end position="508"/>
    </location>
</feature>
<dbReference type="GO" id="GO:0016491">
    <property type="term" value="F:oxidoreductase activity"/>
    <property type="evidence" value="ECO:0000318"/>
    <property type="project" value="GO_Central"/>
</dbReference>
<evidence type="ECO:0000256" key="4">
    <source>
        <dbReference type="SAM" id="MobiDB-lite"/>
    </source>
</evidence>
<dbReference type="InParanoid" id="Q9HP88"/>
<name>Q9HP88_HALSA</name>
<dbReference type="STRING" id="64091.VNG_1755G"/>
<dbReference type="HOGENOM" id="CLU_019722_2_1_2"/>
<dbReference type="InterPro" id="IPR036188">
    <property type="entry name" value="FAD/NAD-bd_sf"/>
</dbReference>
<protein>
    <submittedName>
        <fullName evidence="6">Phytoene dehydrogenase</fullName>
    </submittedName>
</protein>
<dbReference type="InterPro" id="IPR014105">
    <property type="entry name" value="Carotenoid/retinoid_OxRdtase"/>
</dbReference>
<keyword evidence="7" id="KW-1185">Reference proteome</keyword>
<dbReference type="PANTHER" id="PTHR43734">
    <property type="entry name" value="PHYTOENE DESATURASE"/>
    <property type="match status" value="1"/>
</dbReference>
<dbReference type="Gene3D" id="3.50.50.60">
    <property type="entry name" value="FAD/NAD(P)-binding domain"/>
    <property type="match status" value="2"/>
</dbReference>
<dbReference type="InterPro" id="IPR002937">
    <property type="entry name" value="Amino_oxidase"/>
</dbReference>